<name>A0ABV0R467_9TELE</name>
<sequence length="199" mass="22570">MDRCPVSHPAQQEKSHIARKHTNSPRKKPEQDAKPRVRPRGWTCGECLQWFAERESYVSHIRNSHGKGIISASPVGDTRADSPDRIDLDAHSAKRLKTQLRCSKCGFITDDSTEFQQHIPQHKTDDNTPQCLRWHFMGKKSVDGSLLETVFENINAPSEGRDVSPVARLEDVQALITKMWRGAQQTRKHTLDIEGEDPA</sequence>
<dbReference type="EMBL" id="JAHRIN010034015">
    <property type="protein sequence ID" value="MEQ2202891.1"/>
    <property type="molecule type" value="Genomic_DNA"/>
</dbReference>
<organism evidence="4 5">
    <name type="scientific">Xenoophorus captivus</name>
    <dbReference type="NCBI Taxonomy" id="1517983"/>
    <lineage>
        <taxon>Eukaryota</taxon>
        <taxon>Metazoa</taxon>
        <taxon>Chordata</taxon>
        <taxon>Craniata</taxon>
        <taxon>Vertebrata</taxon>
        <taxon>Euteleostomi</taxon>
        <taxon>Actinopterygii</taxon>
        <taxon>Neopterygii</taxon>
        <taxon>Teleostei</taxon>
        <taxon>Neoteleostei</taxon>
        <taxon>Acanthomorphata</taxon>
        <taxon>Ovalentaria</taxon>
        <taxon>Atherinomorphae</taxon>
        <taxon>Cyprinodontiformes</taxon>
        <taxon>Goodeidae</taxon>
        <taxon>Xenoophorus</taxon>
    </lineage>
</organism>
<evidence type="ECO:0000259" key="3">
    <source>
        <dbReference type="PROSITE" id="PS50157"/>
    </source>
</evidence>
<feature type="domain" description="C2H2-type" evidence="3">
    <location>
        <begin position="42"/>
        <end position="65"/>
    </location>
</feature>
<evidence type="ECO:0000313" key="4">
    <source>
        <dbReference type="EMBL" id="MEQ2202891.1"/>
    </source>
</evidence>
<keyword evidence="5" id="KW-1185">Reference proteome</keyword>
<dbReference type="InterPro" id="IPR013087">
    <property type="entry name" value="Znf_C2H2_type"/>
</dbReference>
<gene>
    <name evidence="4" type="ORF">XENOCAPTIV_019222</name>
</gene>
<dbReference type="InterPro" id="IPR045914">
    <property type="entry name" value="Zn532-like"/>
</dbReference>
<dbReference type="PROSITE" id="PS00028">
    <property type="entry name" value="ZINC_FINGER_C2H2_1"/>
    <property type="match status" value="1"/>
</dbReference>
<dbReference type="Proteomes" id="UP001434883">
    <property type="component" value="Unassembled WGS sequence"/>
</dbReference>
<dbReference type="PANTHER" id="PTHR47222">
    <property type="entry name" value="ZINC FINGER PROTEIN 532-RELATED"/>
    <property type="match status" value="1"/>
</dbReference>
<keyword evidence="1" id="KW-0862">Zinc</keyword>
<dbReference type="PROSITE" id="PS50157">
    <property type="entry name" value="ZINC_FINGER_C2H2_2"/>
    <property type="match status" value="1"/>
</dbReference>
<reference evidence="4 5" key="1">
    <citation type="submission" date="2021-06" db="EMBL/GenBank/DDBJ databases">
        <authorList>
            <person name="Palmer J.M."/>
        </authorList>
    </citation>
    <scope>NUCLEOTIDE SEQUENCE [LARGE SCALE GENOMIC DNA]</scope>
    <source>
        <strain evidence="4 5">XC_2019</strain>
        <tissue evidence="4">Muscle</tissue>
    </source>
</reference>
<evidence type="ECO:0000313" key="5">
    <source>
        <dbReference type="Proteomes" id="UP001434883"/>
    </source>
</evidence>
<feature type="region of interest" description="Disordered" evidence="2">
    <location>
        <begin position="1"/>
        <end position="39"/>
    </location>
</feature>
<keyword evidence="1" id="KW-0863">Zinc-finger</keyword>
<comment type="caution">
    <text evidence="4">The sequence shown here is derived from an EMBL/GenBank/DDBJ whole genome shotgun (WGS) entry which is preliminary data.</text>
</comment>
<feature type="compositionally biased region" description="Basic and acidic residues" evidence="2">
    <location>
        <begin position="1"/>
        <end position="16"/>
    </location>
</feature>
<keyword evidence="1" id="KW-0479">Metal-binding</keyword>
<evidence type="ECO:0000256" key="1">
    <source>
        <dbReference type="PROSITE-ProRule" id="PRU00042"/>
    </source>
</evidence>
<evidence type="ECO:0000256" key="2">
    <source>
        <dbReference type="SAM" id="MobiDB-lite"/>
    </source>
</evidence>
<accession>A0ABV0R467</accession>
<dbReference type="PANTHER" id="PTHR47222:SF1">
    <property type="entry name" value="ZINC FINGER PROTEIN 592"/>
    <property type="match status" value="1"/>
</dbReference>
<proteinExistence type="predicted"/>
<protein>
    <recommendedName>
        <fullName evidence="3">C2H2-type domain-containing protein</fullName>
    </recommendedName>
</protein>
<dbReference type="Gene3D" id="3.30.160.60">
    <property type="entry name" value="Classic Zinc Finger"/>
    <property type="match status" value="1"/>
</dbReference>
<dbReference type="SMART" id="SM00355">
    <property type="entry name" value="ZnF_C2H2"/>
    <property type="match status" value="2"/>
</dbReference>
<feature type="compositionally biased region" description="Basic residues" evidence="2">
    <location>
        <begin position="17"/>
        <end position="26"/>
    </location>
</feature>